<feature type="compositionally biased region" description="Polar residues" evidence="18">
    <location>
        <begin position="489"/>
        <end position="502"/>
    </location>
</feature>
<feature type="compositionally biased region" description="Basic and acidic residues" evidence="18">
    <location>
        <begin position="670"/>
        <end position="687"/>
    </location>
</feature>
<evidence type="ECO:0000256" key="7">
    <source>
        <dbReference type="ARBA" id="ARBA00022741"/>
    </source>
</evidence>
<keyword evidence="8" id="KW-0378">Hydrolase</keyword>
<dbReference type="Gene3D" id="3.40.50.300">
    <property type="entry name" value="P-loop containing nucleotide triphosphate hydrolases"/>
    <property type="match status" value="1"/>
</dbReference>
<feature type="compositionally biased region" description="Polar residues" evidence="18">
    <location>
        <begin position="932"/>
        <end position="941"/>
    </location>
</feature>
<evidence type="ECO:0000256" key="18">
    <source>
        <dbReference type="SAM" id="MobiDB-lite"/>
    </source>
</evidence>
<keyword evidence="7" id="KW-0547">Nucleotide-binding</keyword>
<feature type="compositionally biased region" description="Low complexity" evidence="18">
    <location>
        <begin position="910"/>
        <end position="931"/>
    </location>
</feature>
<gene>
    <name evidence="20" type="ORF">SAY87_014330</name>
</gene>
<dbReference type="FunFam" id="3.40.50.300:FF:000413">
    <property type="entry name" value="Translocase of chloroplast 120, chloroplastic"/>
    <property type="match status" value="1"/>
</dbReference>
<dbReference type="InterPro" id="IPR024283">
    <property type="entry name" value="TOC159_MAD"/>
</dbReference>
<dbReference type="InterPro" id="IPR027417">
    <property type="entry name" value="P-loop_NTPase"/>
</dbReference>
<evidence type="ECO:0000313" key="20">
    <source>
        <dbReference type="EMBL" id="KAK4747744.1"/>
    </source>
</evidence>
<comment type="cofactor">
    <cofactor evidence="1">
        <name>Mg(2+)</name>
        <dbReference type="ChEBI" id="CHEBI:18420"/>
    </cofactor>
</comment>
<evidence type="ECO:0000256" key="17">
    <source>
        <dbReference type="ARBA" id="ARBA00045184"/>
    </source>
</evidence>
<dbReference type="GO" id="GO:0003924">
    <property type="term" value="F:GTPase activity"/>
    <property type="evidence" value="ECO:0007669"/>
    <property type="project" value="InterPro"/>
</dbReference>
<keyword evidence="14" id="KW-0472">Membrane</keyword>
<evidence type="ECO:0000256" key="10">
    <source>
        <dbReference type="ARBA" id="ARBA00022842"/>
    </source>
</evidence>
<keyword evidence="3" id="KW-0150">Chloroplast</keyword>
<evidence type="ECO:0000256" key="16">
    <source>
        <dbReference type="ARBA" id="ARBA00023775"/>
    </source>
</evidence>
<dbReference type="GO" id="GO:0046872">
    <property type="term" value="F:metal ion binding"/>
    <property type="evidence" value="ECO:0007669"/>
    <property type="project" value="UniProtKB-KW"/>
</dbReference>
<sequence>MENSIEISGGSMVDERMNEGLEVREDDQVVVTAMGGKVNDGEEVFEEAVDNQDAEVIPGTTDEIIGHEHATDMSADVPLVDGSSSSEQEVEKFEEAIGTPTFIRYNGEEMEFSEAVGVEYLANRVDIDGVEASCVVDEGGTEKVVTHDPAVEGNEEGDSKLVAETKNDFSGDEEQAINALNEQINAAVMIDPAVEGNQEDDSMLVAEVVAEGKTKDAVFEDEEQISNAVNEQIGSPGVGMDQSEIVELTGLKEEEKGVDGSEASGQENADMDGVLEGEIPPKNDEGDMLNESKREAEGQMDEKQDSMVASDENHLRDIDAMKYPLLISINGHIDSETRSVPSNIDLGPQDINANGQKDVLSASHAEQHDQCGSNGKMGEDNDAVATDDKEMNKQRNISADSPFLIMEGSVNPEVGSSIALGESVDGKSKRNLGGESISIAKKEYLESQPPVVSGGNNSPEKLKKKNIRDDEATEKVQWQGEAHTVAKAASSSTEPSNHTSTALIHLNSAPACPSGLEVGNSIALGESVDGKSKRNLDEESISITKKESLESQPPVSSGDNSLEKLKKKNIKDDEASDKVQKQREAHALTKIVSSSTEPSNHTSTVPNPAPACPSGLEVGNSNALGESVDGKFKMNLDGESISIAKKESLESQPPVSGGNNSPDKFKKKNIKDDETSEKNQKQREAHALTKIASSSTETSNHTSTVPNPAPARPARPEVGSSVALGESVDDKSKRNLVGESISIAKKESFESQPLISGGNNSPEMIKKKNIKDDESTQKVQKQGEVHAVANIASSSTEPSNRITVPNPAHSRPAGLEVGNSVSLGESVDGESISVAKNESLEPQPHVSDGNNSLEKLKKKTIKGEEATEKVQRQRGAHAVAKIASSSAEPSNHTPTVPNPAPACPAGLGQAAPLLEPAPRAAAQQPRVNAAVSSIQSQQIEDATNGEAEEHDETREKLQMIRVKFLRLAHRLGQTPHNVVVAQVLYRLGLAEQLRGRNGGRVGAFSFDRASAMAEQLEASGQEPLDFSCTIMVLGKTGVGKSATINSIFDEMKFSTDAFDVGTRKVQDVTGTVQGIKVRVIDTPGLFPSWTDQRHNEKILQSVKRFIKKTPPDIVLYLDRLDMQSRDLSDMPLLRTITEIFGPSIWFNAIVVFTHAASAPPDGPNGTASSYDMFVTQRSHVVQQAIRQAAGDMRLMNPVCLVENHSACRTNRAGQRVLPNGQVWKPHLLLLSFASKILAEANALLKLQDNPPGKFSTARSRAPPLPFLLSSLLQPRSQLKLPDDQFGDEDGMDDDLYESSDSEEENEYDELPPFKRLTKAQLAKLNRAQKKAYFEELEYREKLFMKKQLREERKRRRMMKKMAGASKDQAADLGENVEEESGGAASVPVPMPDLALPASFDSDNPTHRYRYLDTANQWLVRPTLESHGWDHDVGYEGVNVERLFVVKDKVPISLSGQITKDKKEANVQMELASSIKHGEGKATSLGFDMQTVGKDLAYTLRSETRFSNHRRNKAAAGLSVTLLNDALSAGFKVEDKFIINKCFRLLVTGGAITSRGDIAYGGSLDATLRDKDYPLGRSLFTLGLSVMDWHGDLAIGGNVQSQFPIGRSTNLITRANLNNRGAGQVSVRINSSEQLQIALVGLVPLIKKLMDYRQQLQFGQ</sequence>
<feature type="compositionally biased region" description="Polar residues" evidence="18">
    <location>
        <begin position="591"/>
        <end position="606"/>
    </location>
</feature>
<keyword evidence="13" id="KW-0342">GTP-binding</keyword>
<feature type="region of interest" description="Disordered" evidence="18">
    <location>
        <begin position="643"/>
        <end position="735"/>
    </location>
</feature>
<keyword evidence="5" id="KW-0812">Transmembrane</keyword>
<dbReference type="Pfam" id="PF11886">
    <property type="entry name" value="TOC159_MAD"/>
    <property type="match status" value="1"/>
</dbReference>
<evidence type="ECO:0000313" key="21">
    <source>
        <dbReference type="Proteomes" id="UP001345219"/>
    </source>
</evidence>
<feature type="region of interest" description="Disordered" evidence="18">
    <location>
        <begin position="1279"/>
        <end position="1309"/>
    </location>
</feature>
<dbReference type="InterPro" id="IPR045058">
    <property type="entry name" value="GIMA/IAN/Toc"/>
</dbReference>
<dbReference type="EMBL" id="JAXIOK010000019">
    <property type="protein sequence ID" value="KAK4747744.1"/>
    <property type="molecule type" value="Genomic_DNA"/>
</dbReference>
<evidence type="ECO:0000256" key="13">
    <source>
        <dbReference type="ARBA" id="ARBA00023134"/>
    </source>
</evidence>
<organism evidence="20 21">
    <name type="scientific">Trapa incisa</name>
    <dbReference type="NCBI Taxonomy" id="236973"/>
    <lineage>
        <taxon>Eukaryota</taxon>
        <taxon>Viridiplantae</taxon>
        <taxon>Streptophyta</taxon>
        <taxon>Embryophyta</taxon>
        <taxon>Tracheophyta</taxon>
        <taxon>Spermatophyta</taxon>
        <taxon>Magnoliopsida</taxon>
        <taxon>eudicotyledons</taxon>
        <taxon>Gunneridae</taxon>
        <taxon>Pentapetalae</taxon>
        <taxon>rosids</taxon>
        <taxon>malvids</taxon>
        <taxon>Myrtales</taxon>
        <taxon>Lythraceae</taxon>
        <taxon>Trapa</taxon>
    </lineage>
</organism>
<dbReference type="Proteomes" id="UP001345219">
    <property type="component" value="Chromosome 12"/>
</dbReference>
<dbReference type="PANTHER" id="PTHR10903">
    <property type="entry name" value="GTPASE, IMAP FAMILY MEMBER-RELATED"/>
    <property type="match status" value="1"/>
</dbReference>
<evidence type="ECO:0000256" key="3">
    <source>
        <dbReference type="ARBA" id="ARBA00022528"/>
    </source>
</evidence>
<comment type="function">
    <text evidence="17">GTPase involved in protein precursor import into chloroplasts. Seems to recognize chloroplast-destined precursor proteins and regulate their presentation to the translocation channel through GTP hydrolysis. Probably specialized in the import of nuclear encoded non-photosynthetic preproteins from the cytoplasm to the chloroplast.</text>
</comment>
<keyword evidence="2" id="KW-0813">Transport</keyword>
<dbReference type="GO" id="GO:0015031">
    <property type="term" value="P:protein transport"/>
    <property type="evidence" value="ECO:0007669"/>
    <property type="project" value="UniProtKB-KW"/>
</dbReference>
<proteinExistence type="inferred from homology"/>
<dbReference type="GO" id="GO:0009707">
    <property type="term" value="C:chloroplast outer membrane"/>
    <property type="evidence" value="ECO:0007669"/>
    <property type="project" value="UniProtKB-SubCell"/>
</dbReference>
<feature type="region of interest" description="Disordered" evidence="18">
    <location>
        <begin position="448"/>
        <end position="631"/>
    </location>
</feature>
<feature type="domain" description="AIG1-type G" evidence="19">
    <location>
        <begin position="1025"/>
        <end position="1255"/>
    </location>
</feature>
<protein>
    <recommendedName>
        <fullName evidence="19">AIG1-type G domain-containing protein</fullName>
    </recommendedName>
</protein>
<feature type="compositionally biased region" description="Acidic residues" evidence="18">
    <location>
        <begin position="1284"/>
        <end position="1309"/>
    </location>
</feature>
<feature type="compositionally biased region" description="Basic and acidic residues" evidence="18">
    <location>
        <begin position="570"/>
        <end position="587"/>
    </location>
</feature>
<feature type="compositionally biased region" description="Polar residues" evidence="18">
    <location>
        <begin position="791"/>
        <end position="803"/>
    </location>
</feature>
<dbReference type="NCBIfam" id="TIGR00993">
    <property type="entry name" value="3a0901s04IAP86"/>
    <property type="match status" value="1"/>
</dbReference>
<dbReference type="CDD" id="cd01853">
    <property type="entry name" value="Toc34_like"/>
    <property type="match status" value="1"/>
</dbReference>
<comment type="subcellular location">
    <subcellularLocation>
        <location evidence="15">Plastid</location>
        <location evidence="15">Chloroplast outer membrane</location>
        <topology evidence="15">Single-pass membrane protein</topology>
    </subcellularLocation>
</comment>
<dbReference type="SUPFAM" id="SSF52540">
    <property type="entry name" value="P-loop containing nucleoside triphosphate hydrolases"/>
    <property type="match status" value="1"/>
</dbReference>
<dbReference type="GO" id="GO:0045036">
    <property type="term" value="P:protein targeting to chloroplast"/>
    <property type="evidence" value="ECO:0007669"/>
    <property type="project" value="InterPro"/>
</dbReference>
<evidence type="ECO:0000256" key="15">
    <source>
        <dbReference type="ARBA" id="ARBA00023766"/>
    </source>
</evidence>
<name>A0AAN7JK98_9MYRT</name>
<evidence type="ECO:0000256" key="14">
    <source>
        <dbReference type="ARBA" id="ARBA00023136"/>
    </source>
</evidence>
<evidence type="ECO:0000256" key="11">
    <source>
        <dbReference type="ARBA" id="ARBA00022927"/>
    </source>
</evidence>
<feature type="compositionally biased region" description="Polar residues" evidence="18">
    <location>
        <begin position="650"/>
        <end position="662"/>
    </location>
</feature>
<dbReference type="InterPro" id="IPR005690">
    <property type="entry name" value="Toc86_159"/>
</dbReference>
<evidence type="ECO:0000256" key="2">
    <source>
        <dbReference type="ARBA" id="ARBA00022448"/>
    </source>
</evidence>
<feature type="compositionally biased region" description="Basic and acidic residues" evidence="18">
    <location>
        <begin position="861"/>
        <end position="871"/>
    </location>
</feature>
<keyword evidence="9" id="KW-1002">Plastid outer membrane</keyword>
<keyword evidence="11" id="KW-0653">Protein transport</keyword>
<feature type="compositionally biased region" description="Low complexity" evidence="18">
    <location>
        <begin position="693"/>
        <end position="706"/>
    </location>
</feature>
<feature type="compositionally biased region" description="Basic and acidic residues" evidence="18">
    <location>
        <begin position="528"/>
        <end position="537"/>
    </location>
</feature>
<keyword evidence="12" id="KW-1133">Transmembrane helix</keyword>
<evidence type="ECO:0000256" key="12">
    <source>
        <dbReference type="ARBA" id="ARBA00022989"/>
    </source>
</evidence>
<feature type="region of interest" description="Disordered" evidence="18">
    <location>
        <begin position="254"/>
        <end position="311"/>
    </location>
</feature>
<dbReference type="InterPro" id="IPR006703">
    <property type="entry name" value="G_AIG1"/>
</dbReference>
<feature type="compositionally biased region" description="Basic and acidic residues" evidence="18">
    <location>
        <begin position="279"/>
        <end position="311"/>
    </location>
</feature>
<accession>A0AAN7JK98</accession>
<keyword evidence="4" id="KW-0934">Plastid</keyword>
<keyword evidence="21" id="KW-1185">Reference proteome</keyword>
<evidence type="ECO:0000256" key="8">
    <source>
        <dbReference type="ARBA" id="ARBA00022801"/>
    </source>
</evidence>
<keyword evidence="10" id="KW-0460">Magnesium</keyword>
<evidence type="ECO:0000256" key="6">
    <source>
        <dbReference type="ARBA" id="ARBA00022723"/>
    </source>
</evidence>
<feature type="region of interest" description="Disordered" evidence="18">
    <location>
        <begin position="789"/>
        <end position="953"/>
    </location>
</feature>
<reference evidence="20 21" key="1">
    <citation type="journal article" date="2023" name="Hortic Res">
        <title>Pangenome of water caltrop reveals structural variations and asymmetric subgenome divergence after allopolyploidization.</title>
        <authorList>
            <person name="Zhang X."/>
            <person name="Chen Y."/>
            <person name="Wang L."/>
            <person name="Yuan Y."/>
            <person name="Fang M."/>
            <person name="Shi L."/>
            <person name="Lu R."/>
            <person name="Comes H.P."/>
            <person name="Ma Y."/>
            <person name="Chen Y."/>
            <person name="Huang G."/>
            <person name="Zhou Y."/>
            <person name="Zheng Z."/>
            <person name="Qiu Y."/>
        </authorList>
    </citation>
    <scope>NUCLEOTIDE SEQUENCE [LARGE SCALE GENOMIC DNA]</scope>
    <source>
        <tissue evidence="20">Roots</tissue>
    </source>
</reference>
<keyword evidence="6" id="KW-0479">Metal-binding</keyword>
<comment type="caution">
    <text evidence="20">The sequence shown here is derived from an EMBL/GenBank/DDBJ whole genome shotgun (WGS) entry which is preliminary data.</text>
</comment>
<evidence type="ECO:0000259" key="19">
    <source>
        <dbReference type="PROSITE" id="PS51720"/>
    </source>
</evidence>
<evidence type="ECO:0000256" key="1">
    <source>
        <dbReference type="ARBA" id="ARBA00001946"/>
    </source>
</evidence>
<dbReference type="Pfam" id="PF04548">
    <property type="entry name" value="AIG1"/>
    <property type="match status" value="1"/>
</dbReference>
<evidence type="ECO:0000256" key="9">
    <source>
        <dbReference type="ARBA" id="ARBA00022805"/>
    </source>
</evidence>
<dbReference type="GO" id="GO:0005525">
    <property type="term" value="F:GTP binding"/>
    <property type="evidence" value="ECO:0007669"/>
    <property type="project" value="UniProtKB-KW"/>
</dbReference>
<comment type="similarity">
    <text evidence="16">Belongs to the TRAFAC class TrmE-Era-EngA-EngB-Septin-like GTPase superfamily. AIG1/Toc34/Toc159-like paraseptin GTPase family. TOC159 subfamily.</text>
</comment>
<dbReference type="PANTHER" id="PTHR10903:SF135">
    <property type="entry name" value="TRANSLOCASE OF CHLOROPLAST 120, CHLOROPLASTIC-RELATED"/>
    <property type="match status" value="1"/>
</dbReference>
<evidence type="ECO:0000256" key="5">
    <source>
        <dbReference type="ARBA" id="ARBA00022692"/>
    </source>
</evidence>
<feature type="compositionally biased region" description="Polar residues" evidence="18">
    <location>
        <begin position="883"/>
        <end position="895"/>
    </location>
</feature>
<feature type="compositionally biased region" description="Polar residues" evidence="18">
    <location>
        <begin position="550"/>
        <end position="560"/>
    </location>
</feature>
<evidence type="ECO:0000256" key="4">
    <source>
        <dbReference type="ARBA" id="ARBA00022640"/>
    </source>
</evidence>
<dbReference type="PROSITE" id="PS51720">
    <property type="entry name" value="G_AIG1"/>
    <property type="match status" value="1"/>
</dbReference>